<dbReference type="Gene3D" id="3.40.50.300">
    <property type="entry name" value="P-loop containing nucleotide triphosphate hydrolases"/>
    <property type="match status" value="2"/>
</dbReference>
<feature type="domain" description="AAA ATPase AAA+ lid" evidence="7">
    <location>
        <begin position="90"/>
        <end position="132"/>
    </location>
</feature>
<evidence type="ECO:0000256" key="1">
    <source>
        <dbReference type="ARBA" id="ARBA00006914"/>
    </source>
</evidence>
<evidence type="ECO:0000313" key="9">
    <source>
        <dbReference type="Proteomes" id="UP000031668"/>
    </source>
</evidence>
<evidence type="ECO:0000313" key="8">
    <source>
        <dbReference type="EMBL" id="KII64714.1"/>
    </source>
</evidence>
<dbReference type="Pfam" id="PF09336">
    <property type="entry name" value="Vps4_C"/>
    <property type="match status" value="1"/>
</dbReference>
<comment type="similarity">
    <text evidence="1 4">Belongs to the AAA ATPase family.</text>
</comment>
<evidence type="ECO:0000259" key="7">
    <source>
        <dbReference type="Pfam" id="PF17862"/>
    </source>
</evidence>
<dbReference type="InterPro" id="IPR003960">
    <property type="entry name" value="ATPase_AAA_CS"/>
</dbReference>
<dbReference type="GO" id="GO:0005524">
    <property type="term" value="F:ATP binding"/>
    <property type="evidence" value="ECO:0007669"/>
    <property type="project" value="UniProtKB-KW"/>
</dbReference>
<dbReference type="FunFam" id="1.10.8.60:FF:000025">
    <property type="entry name" value="Katanin p60 ATPase-containing subunit A1"/>
    <property type="match status" value="1"/>
</dbReference>
<dbReference type="PANTHER" id="PTHR23074:SF19">
    <property type="entry name" value="KATANIN P60 ATPASE-CONTAINING SUBUNIT A1"/>
    <property type="match status" value="1"/>
</dbReference>
<dbReference type="InterPro" id="IPR027417">
    <property type="entry name" value="P-loop_NTPase"/>
</dbReference>
<gene>
    <name evidence="8" type="ORF">RF11_05504</name>
</gene>
<comment type="caution">
    <text evidence="8">The sequence shown here is derived from an EMBL/GenBank/DDBJ whole genome shotgun (WGS) entry which is preliminary data.</text>
</comment>
<dbReference type="Pfam" id="PF17862">
    <property type="entry name" value="AAA_lid_3"/>
    <property type="match status" value="1"/>
</dbReference>
<dbReference type="EMBL" id="JWZT01004123">
    <property type="protein sequence ID" value="KII64714.1"/>
    <property type="molecule type" value="Genomic_DNA"/>
</dbReference>
<dbReference type="PANTHER" id="PTHR23074">
    <property type="entry name" value="AAA DOMAIN-CONTAINING"/>
    <property type="match status" value="1"/>
</dbReference>
<sequence length="178" mass="20106">MLLPDYFRGIRRPWKGVLLVGPPGTGIASTQGEDGVSRPVMVLGATNYPWDIDDALRRRLEKRIYIPLPSTHGRYELLLINLKDIRLAENVDLKIIADRMDGYSGADINNVCREACMMSMRRKVEGLNAEQIKNLATEDLNLPVTETDFLEALSRVNKTVSKGDIKKFEAWIKEFGSK</sequence>
<evidence type="ECO:0000259" key="5">
    <source>
        <dbReference type="Pfam" id="PF00004"/>
    </source>
</evidence>
<dbReference type="InterPro" id="IPR003959">
    <property type="entry name" value="ATPase_AAA_core"/>
</dbReference>
<dbReference type="Gene3D" id="1.10.8.60">
    <property type="match status" value="1"/>
</dbReference>
<dbReference type="OrthoDB" id="6017629at2759"/>
<name>A0A0C2IHD8_THEKT</name>
<dbReference type="OMA" id="DAYMRKY"/>
<keyword evidence="9" id="KW-1185">Reference proteome</keyword>
<evidence type="ECO:0000256" key="2">
    <source>
        <dbReference type="ARBA" id="ARBA00022741"/>
    </source>
</evidence>
<dbReference type="Pfam" id="PF00004">
    <property type="entry name" value="AAA"/>
    <property type="match status" value="1"/>
</dbReference>
<evidence type="ECO:0000256" key="3">
    <source>
        <dbReference type="ARBA" id="ARBA00022840"/>
    </source>
</evidence>
<organism evidence="8 9">
    <name type="scientific">Thelohanellus kitauei</name>
    <name type="common">Myxosporean</name>
    <dbReference type="NCBI Taxonomy" id="669202"/>
    <lineage>
        <taxon>Eukaryota</taxon>
        <taxon>Metazoa</taxon>
        <taxon>Cnidaria</taxon>
        <taxon>Myxozoa</taxon>
        <taxon>Myxosporea</taxon>
        <taxon>Bivalvulida</taxon>
        <taxon>Platysporina</taxon>
        <taxon>Myxobolidae</taxon>
        <taxon>Thelohanellus</taxon>
    </lineage>
</organism>
<accession>A0A0C2IHD8</accession>
<dbReference type="InterPro" id="IPR050304">
    <property type="entry name" value="MT-severing_AAA_ATPase"/>
</dbReference>
<dbReference type="PROSITE" id="PS00674">
    <property type="entry name" value="AAA"/>
    <property type="match status" value="1"/>
</dbReference>
<dbReference type="GO" id="GO:0051013">
    <property type="term" value="P:microtubule severing"/>
    <property type="evidence" value="ECO:0007669"/>
    <property type="project" value="TreeGrafter"/>
</dbReference>
<keyword evidence="3 4" id="KW-0067">ATP-binding</keyword>
<keyword evidence="2 4" id="KW-0547">Nucleotide-binding</keyword>
<dbReference type="SUPFAM" id="SSF52540">
    <property type="entry name" value="P-loop containing nucleoside triphosphate hydrolases"/>
    <property type="match status" value="1"/>
</dbReference>
<feature type="domain" description="ATPase AAA-type core" evidence="5">
    <location>
        <begin position="37"/>
        <end position="68"/>
    </location>
</feature>
<evidence type="ECO:0000259" key="6">
    <source>
        <dbReference type="Pfam" id="PF09336"/>
    </source>
</evidence>
<dbReference type="Proteomes" id="UP000031668">
    <property type="component" value="Unassembled WGS sequence"/>
</dbReference>
<dbReference type="InterPro" id="IPR015415">
    <property type="entry name" value="Spast_Vps4_C"/>
</dbReference>
<dbReference type="GO" id="GO:0015630">
    <property type="term" value="C:microtubule cytoskeleton"/>
    <property type="evidence" value="ECO:0007669"/>
    <property type="project" value="TreeGrafter"/>
</dbReference>
<proteinExistence type="inferred from homology"/>
<evidence type="ECO:0000256" key="4">
    <source>
        <dbReference type="RuleBase" id="RU003651"/>
    </source>
</evidence>
<reference evidence="8 9" key="1">
    <citation type="journal article" date="2014" name="Genome Biol. Evol.">
        <title>The genome of the myxosporean Thelohanellus kitauei shows adaptations to nutrient acquisition within its fish host.</title>
        <authorList>
            <person name="Yang Y."/>
            <person name="Xiong J."/>
            <person name="Zhou Z."/>
            <person name="Huo F."/>
            <person name="Miao W."/>
            <person name="Ran C."/>
            <person name="Liu Y."/>
            <person name="Zhang J."/>
            <person name="Feng J."/>
            <person name="Wang M."/>
            <person name="Wang M."/>
            <person name="Wang L."/>
            <person name="Yao B."/>
        </authorList>
    </citation>
    <scope>NUCLEOTIDE SEQUENCE [LARGE SCALE GENOMIC DNA]</scope>
    <source>
        <strain evidence="8">Wuqing</strain>
    </source>
</reference>
<dbReference type="GO" id="GO:0016887">
    <property type="term" value="F:ATP hydrolysis activity"/>
    <property type="evidence" value="ECO:0007669"/>
    <property type="project" value="InterPro"/>
</dbReference>
<protein>
    <submittedName>
        <fullName evidence="8">Katanin p60 ATPase-containing subunit A1</fullName>
    </submittedName>
</protein>
<feature type="domain" description="Spastin/Vps4 C-terminal" evidence="6">
    <location>
        <begin position="139"/>
        <end position="176"/>
    </location>
</feature>
<dbReference type="InterPro" id="IPR041569">
    <property type="entry name" value="AAA_lid_3"/>
</dbReference>
<dbReference type="AlphaFoldDB" id="A0A0C2IHD8"/>